<dbReference type="Pfam" id="PF00069">
    <property type="entry name" value="Pkinase"/>
    <property type="match status" value="1"/>
</dbReference>
<keyword evidence="4 5" id="KW-0067">ATP-binding</keyword>
<keyword evidence="7" id="KW-0723">Serine/threonine-protein kinase</keyword>
<evidence type="ECO:0000256" key="2">
    <source>
        <dbReference type="ARBA" id="ARBA00022741"/>
    </source>
</evidence>
<dbReference type="KEGG" id="acp:A2cp1_1202"/>
<dbReference type="PROSITE" id="PS00108">
    <property type="entry name" value="PROTEIN_KINASE_ST"/>
    <property type="match status" value="1"/>
</dbReference>
<proteinExistence type="predicted"/>
<evidence type="ECO:0000256" key="5">
    <source>
        <dbReference type="PROSITE-ProRule" id="PRU10141"/>
    </source>
</evidence>
<keyword evidence="1" id="KW-0808">Transferase</keyword>
<dbReference type="InterPro" id="IPR000719">
    <property type="entry name" value="Prot_kinase_dom"/>
</dbReference>
<dbReference type="InterPro" id="IPR011009">
    <property type="entry name" value="Kinase-like_dom_sf"/>
</dbReference>
<dbReference type="AlphaFoldDB" id="B8JFV9"/>
<feature type="domain" description="Protein kinase" evidence="6">
    <location>
        <begin position="108"/>
        <end position="373"/>
    </location>
</feature>
<gene>
    <name evidence="7" type="ordered locus">A2cp1_1202</name>
</gene>
<dbReference type="InterPro" id="IPR017441">
    <property type="entry name" value="Protein_kinase_ATP_BS"/>
</dbReference>
<evidence type="ECO:0000256" key="1">
    <source>
        <dbReference type="ARBA" id="ARBA00022679"/>
    </source>
</evidence>
<reference evidence="7" key="1">
    <citation type="submission" date="2009-01" db="EMBL/GenBank/DDBJ databases">
        <title>Complete sequence of Anaeromyxobacter dehalogenans 2CP-1.</title>
        <authorList>
            <consortium name="US DOE Joint Genome Institute"/>
            <person name="Lucas S."/>
            <person name="Copeland A."/>
            <person name="Lapidus A."/>
            <person name="Glavina del Rio T."/>
            <person name="Dalin E."/>
            <person name="Tice H."/>
            <person name="Bruce D."/>
            <person name="Goodwin L."/>
            <person name="Pitluck S."/>
            <person name="Saunders E."/>
            <person name="Brettin T."/>
            <person name="Detter J.C."/>
            <person name="Han C."/>
            <person name="Larimer F."/>
            <person name="Land M."/>
            <person name="Hauser L."/>
            <person name="Kyrpides N."/>
            <person name="Ovchinnikova G."/>
            <person name="Beliaev A.S."/>
            <person name="Richardson P."/>
        </authorList>
    </citation>
    <scope>NUCLEOTIDE SEQUENCE</scope>
    <source>
        <strain evidence="7">2CP-1</strain>
    </source>
</reference>
<evidence type="ECO:0000313" key="7">
    <source>
        <dbReference type="EMBL" id="ACL64547.1"/>
    </source>
</evidence>
<dbReference type="Gene3D" id="1.10.510.10">
    <property type="entry name" value="Transferase(Phosphotransferase) domain 1"/>
    <property type="match status" value="1"/>
</dbReference>
<dbReference type="CDD" id="cd14014">
    <property type="entry name" value="STKc_PknB_like"/>
    <property type="match status" value="1"/>
</dbReference>
<dbReference type="Proteomes" id="UP000007089">
    <property type="component" value="Chromosome"/>
</dbReference>
<dbReference type="HOGENOM" id="CLU_009977_0_0_7"/>
<dbReference type="PROSITE" id="PS00107">
    <property type="entry name" value="PROTEIN_KINASE_ATP"/>
    <property type="match status" value="1"/>
</dbReference>
<dbReference type="PANTHER" id="PTHR43289:SF34">
    <property type="entry name" value="SERINE_THREONINE-PROTEIN KINASE YBDM-RELATED"/>
    <property type="match status" value="1"/>
</dbReference>
<feature type="binding site" evidence="5">
    <location>
        <position position="137"/>
    </location>
    <ligand>
        <name>ATP</name>
        <dbReference type="ChEBI" id="CHEBI:30616"/>
    </ligand>
</feature>
<evidence type="ECO:0000313" key="8">
    <source>
        <dbReference type="Proteomes" id="UP000007089"/>
    </source>
</evidence>
<dbReference type="Gene3D" id="3.30.200.20">
    <property type="entry name" value="Phosphorylase Kinase, domain 1"/>
    <property type="match status" value="1"/>
</dbReference>
<keyword evidence="3 7" id="KW-0418">Kinase</keyword>
<keyword evidence="2 5" id="KW-0547">Nucleotide-binding</keyword>
<evidence type="ECO:0000256" key="3">
    <source>
        <dbReference type="ARBA" id="ARBA00022777"/>
    </source>
</evidence>
<accession>B8JFV9</accession>
<organism evidence="7 8">
    <name type="scientific">Anaeromyxobacter dehalogenans (strain ATCC BAA-258 / DSM 21875 / 2CP-1)</name>
    <dbReference type="NCBI Taxonomy" id="455488"/>
    <lineage>
        <taxon>Bacteria</taxon>
        <taxon>Pseudomonadati</taxon>
        <taxon>Myxococcota</taxon>
        <taxon>Myxococcia</taxon>
        <taxon>Myxococcales</taxon>
        <taxon>Cystobacterineae</taxon>
        <taxon>Anaeromyxobacteraceae</taxon>
        <taxon>Anaeromyxobacter</taxon>
    </lineage>
</organism>
<dbReference type="SMART" id="SM00220">
    <property type="entry name" value="S_TKc"/>
    <property type="match status" value="1"/>
</dbReference>
<sequence length="695" mass="73695">MFARWGKRFPGSATARARICPPCAGHGPPPPSARLNVQTAGGSLQEPGKVHESAGATACLRCGAPHAPSYPCTPADAAARTLVFGGCAAAPPPDAGADPLVGAQVGSFRIVRMLGRGGMGTVYLAEHPVIGSRVAIKFLNESMAADAELVQRFYDEARAVNLIGHENIVGVYDLASLPSGRRYYVMELLEGETLAERLARGPLPRSVALQVLLQLCDALQCAHERGVVHRDLKPENVFLVPRRGRPDFVKLVDFGIAKLRSATGHATGGSSAIIGTPEYMAPEQCEGGPVDARTDVYALGVMAYELLAGRRPFDSGPVQKLLLAHLREPPPPPSAFADLEPELEAAVLRALAKAPADRFQDMGALAEALRPAAARLARPAAPAPAAAVPDRRADEAERARAAAATRPEPELTALLRAGPVPRRLPIVELTRAGLYLRADDDLPPLFARVKVELAHASLRAPLVLAAEVVRHVTRAEAAAFRMAPGFALQLVDLAPAARAAVAALADALRREPAPTSPPPSPGGASARLEVLERRAAEGPYALLGMPPDADFPEVRRAARALREELEALRARPLAPDHAPRTGALLARLDLAQGALATPAPRLAHDARAGNWRGVRRCLAAGVPDALRDARRRELHEAEPARAAEARRQLACAQVARKLGNVEAARTAWEAALAADPLDAAAVEGYVAFRREQERR</sequence>
<dbReference type="PROSITE" id="PS50011">
    <property type="entry name" value="PROTEIN_KINASE_DOM"/>
    <property type="match status" value="1"/>
</dbReference>
<keyword evidence="8" id="KW-1185">Reference proteome</keyword>
<dbReference type="GO" id="GO:0005524">
    <property type="term" value="F:ATP binding"/>
    <property type="evidence" value="ECO:0007669"/>
    <property type="project" value="UniProtKB-UniRule"/>
</dbReference>
<evidence type="ECO:0000256" key="4">
    <source>
        <dbReference type="ARBA" id="ARBA00022840"/>
    </source>
</evidence>
<protein>
    <submittedName>
        <fullName evidence="7">Serine/threonine protein kinase</fullName>
    </submittedName>
</protein>
<dbReference type="PANTHER" id="PTHR43289">
    <property type="entry name" value="MITOGEN-ACTIVATED PROTEIN KINASE KINASE KINASE 20-RELATED"/>
    <property type="match status" value="1"/>
</dbReference>
<dbReference type="GO" id="GO:0004674">
    <property type="term" value="F:protein serine/threonine kinase activity"/>
    <property type="evidence" value="ECO:0007669"/>
    <property type="project" value="UniProtKB-KW"/>
</dbReference>
<name>B8JFV9_ANAD2</name>
<dbReference type="InterPro" id="IPR008271">
    <property type="entry name" value="Ser/Thr_kinase_AS"/>
</dbReference>
<dbReference type="EMBL" id="CP001359">
    <property type="protein sequence ID" value="ACL64547.1"/>
    <property type="molecule type" value="Genomic_DNA"/>
</dbReference>
<dbReference type="SUPFAM" id="SSF56112">
    <property type="entry name" value="Protein kinase-like (PK-like)"/>
    <property type="match status" value="1"/>
</dbReference>
<evidence type="ECO:0000259" key="6">
    <source>
        <dbReference type="PROSITE" id="PS50011"/>
    </source>
</evidence>